<dbReference type="Proteomes" id="UP001148838">
    <property type="component" value="Unassembled WGS sequence"/>
</dbReference>
<feature type="compositionally biased region" description="Polar residues" evidence="1">
    <location>
        <begin position="90"/>
        <end position="103"/>
    </location>
</feature>
<gene>
    <name evidence="2" type="ORF">ANN_05850</name>
</gene>
<dbReference type="EMBL" id="JAJSOF020000011">
    <property type="protein sequence ID" value="KAJ4444061.1"/>
    <property type="molecule type" value="Genomic_DNA"/>
</dbReference>
<protein>
    <submittedName>
        <fullName evidence="2">Uncharacterized protein</fullName>
    </submittedName>
</protein>
<organism evidence="2 3">
    <name type="scientific">Periplaneta americana</name>
    <name type="common">American cockroach</name>
    <name type="synonym">Blatta americana</name>
    <dbReference type="NCBI Taxonomy" id="6978"/>
    <lineage>
        <taxon>Eukaryota</taxon>
        <taxon>Metazoa</taxon>
        <taxon>Ecdysozoa</taxon>
        <taxon>Arthropoda</taxon>
        <taxon>Hexapoda</taxon>
        <taxon>Insecta</taxon>
        <taxon>Pterygota</taxon>
        <taxon>Neoptera</taxon>
        <taxon>Polyneoptera</taxon>
        <taxon>Dictyoptera</taxon>
        <taxon>Blattodea</taxon>
        <taxon>Blattoidea</taxon>
        <taxon>Blattidae</taxon>
        <taxon>Blattinae</taxon>
        <taxon>Periplaneta</taxon>
    </lineage>
</organism>
<feature type="region of interest" description="Disordered" evidence="1">
    <location>
        <begin position="51"/>
        <end position="103"/>
    </location>
</feature>
<proteinExistence type="predicted"/>
<accession>A0ABQ8TDN0</accession>
<keyword evidence="3" id="KW-1185">Reference proteome</keyword>
<name>A0ABQ8TDN0_PERAM</name>
<sequence>MDKPGTSTNVQPSRPRYVTSAELCEILNDSDSDYEVEESNRFATEQDFILPETEELETESVPVDPETEPVDLPVEPQPEKGRKRKRAASRNPTETNSRWNKNI</sequence>
<evidence type="ECO:0000313" key="3">
    <source>
        <dbReference type="Proteomes" id="UP001148838"/>
    </source>
</evidence>
<evidence type="ECO:0000313" key="2">
    <source>
        <dbReference type="EMBL" id="KAJ4444061.1"/>
    </source>
</evidence>
<reference evidence="2 3" key="1">
    <citation type="journal article" date="2022" name="Allergy">
        <title>Genome assembly and annotation of Periplaneta americana reveal a comprehensive cockroach allergen profile.</title>
        <authorList>
            <person name="Wang L."/>
            <person name="Xiong Q."/>
            <person name="Saelim N."/>
            <person name="Wang L."/>
            <person name="Nong W."/>
            <person name="Wan A.T."/>
            <person name="Shi M."/>
            <person name="Liu X."/>
            <person name="Cao Q."/>
            <person name="Hui J.H.L."/>
            <person name="Sookrung N."/>
            <person name="Leung T.F."/>
            <person name="Tungtrongchitr A."/>
            <person name="Tsui S.K.W."/>
        </authorList>
    </citation>
    <scope>NUCLEOTIDE SEQUENCE [LARGE SCALE GENOMIC DNA]</scope>
    <source>
        <strain evidence="2">PWHHKU_190912</strain>
    </source>
</reference>
<evidence type="ECO:0000256" key="1">
    <source>
        <dbReference type="SAM" id="MobiDB-lite"/>
    </source>
</evidence>
<comment type="caution">
    <text evidence="2">The sequence shown here is derived from an EMBL/GenBank/DDBJ whole genome shotgun (WGS) entry which is preliminary data.</text>
</comment>